<dbReference type="PROSITE" id="PS50026">
    <property type="entry name" value="EGF_3"/>
    <property type="match status" value="6"/>
</dbReference>
<comment type="caution">
    <text evidence="8">The sequence shown here is derived from an EMBL/GenBank/DDBJ whole genome shotgun (WGS) entry which is preliminary data.</text>
</comment>
<dbReference type="GO" id="GO:0045197">
    <property type="term" value="P:establishment or maintenance of epithelial cell apical/basal polarity"/>
    <property type="evidence" value="ECO:0007669"/>
    <property type="project" value="TreeGrafter"/>
</dbReference>
<dbReference type="SMART" id="SM00181">
    <property type="entry name" value="EGF"/>
    <property type="match status" value="6"/>
</dbReference>
<keyword evidence="9" id="KW-1185">Reference proteome</keyword>
<dbReference type="GO" id="GO:0032991">
    <property type="term" value="C:protein-containing complex"/>
    <property type="evidence" value="ECO:0007669"/>
    <property type="project" value="TreeGrafter"/>
</dbReference>
<gene>
    <name evidence="8" type="ORF">BSL78_23994</name>
</gene>
<protein>
    <recommendedName>
        <fullName evidence="7">EGF-like domain-containing protein</fullName>
    </recommendedName>
</protein>
<dbReference type="STRING" id="307972.A0A2G8JTS3"/>
<evidence type="ECO:0000256" key="2">
    <source>
        <dbReference type="ARBA" id="ARBA00022729"/>
    </source>
</evidence>
<evidence type="ECO:0000313" key="9">
    <source>
        <dbReference type="Proteomes" id="UP000230750"/>
    </source>
</evidence>
<dbReference type="PANTHER" id="PTHR24049:SF22">
    <property type="entry name" value="DROSOPHILA CRUMBS HOMOLOG"/>
    <property type="match status" value="1"/>
</dbReference>
<dbReference type="InterPro" id="IPR000742">
    <property type="entry name" value="EGF"/>
</dbReference>
<dbReference type="PANTHER" id="PTHR24049">
    <property type="entry name" value="CRUMBS FAMILY MEMBER"/>
    <property type="match status" value="1"/>
</dbReference>
<dbReference type="OrthoDB" id="6083927at2759"/>
<dbReference type="EMBL" id="MRZV01001269">
    <property type="protein sequence ID" value="PIK39171.1"/>
    <property type="molecule type" value="Genomic_DNA"/>
</dbReference>
<evidence type="ECO:0000259" key="7">
    <source>
        <dbReference type="PROSITE" id="PS50026"/>
    </source>
</evidence>
<feature type="compositionally biased region" description="Basic and acidic residues" evidence="6">
    <location>
        <begin position="479"/>
        <end position="489"/>
    </location>
</feature>
<keyword evidence="2" id="KW-0732">Signal</keyword>
<dbReference type="InterPro" id="IPR051022">
    <property type="entry name" value="Notch_Cell-Fate_Det"/>
</dbReference>
<proteinExistence type="predicted"/>
<dbReference type="PROSITE" id="PS01186">
    <property type="entry name" value="EGF_2"/>
    <property type="match status" value="3"/>
</dbReference>
<organism evidence="8 9">
    <name type="scientific">Stichopus japonicus</name>
    <name type="common">Sea cucumber</name>
    <dbReference type="NCBI Taxonomy" id="307972"/>
    <lineage>
        <taxon>Eukaryota</taxon>
        <taxon>Metazoa</taxon>
        <taxon>Echinodermata</taxon>
        <taxon>Eleutherozoa</taxon>
        <taxon>Echinozoa</taxon>
        <taxon>Holothuroidea</taxon>
        <taxon>Aspidochirotacea</taxon>
        <taxon>Aspidochirotida</taxon>
        <taxon>Stichopodidae</taxon>
        <taxon>Apostichopus</taxon>
    </lineage>
</organism>
<dbReference type="Proteomes" id="UP000230750">
    <property type="component" value="Unassembled WGS sequence"/>
</dbReference>
<keyword evidence="1 5" id="KW-0245">EGF-like domain</keyword>
<reference evidence="8 9" key="1">
    <citation type="journal article" date="2017" name="PLoS Biol.">
        <title>The sea cucumber genome provides insights into morphological evolution and visceral regeneration.</title>
        <authorList>
            <person name="Zhang X."/>
            <person name="Sun L."/>
            <person name="Yuan J."/>
            <person name="Sun Y."/>
            <person name="Gao Y."/>
            <person name="Zhang L."/>
            <person name="Li S."/>
            <person name="Dai H."/>
            <person name="Hamel J.F."/>
            <person name="Liu C."/>
            <person name="Yu Y."/>
            <person name="Liu S."/>
            <person name="Lin W."/>
            <person name="Guo K."/>
            <person name="Jin S."/>
            <person name="Xu P."/>
            <person name="Storey K.B."/>
            <person name="Huan P."/>
            <person name="Zhang T."/>
            <person name="Zhou Y."/>
            <person name="Zhang J."/>
            <person name="Lin C."/>
            <person name="Li X."/>
            <person name="Xing L."/>
            <person name="Huo D."/>
            <person name="Sun M."/>
            <person name="Wang L."/>
            <person name="Mercier A."/>
            <person name="Li F."/>
            <person name="Yang H."/>
            <person name="Xiang J."/>
        </authorList>
    </citation>
    <scope>NUCLEOTIDE SEQUENCE [LARGE SCALE GENOMIC DNA]</scope>
    <source>
        <strain evidence="8">Shaxun</strain>
        <tissue evidence="8">Muscle</tissue>
    </source>
</reference>
<feature type="disulfide bond" evidence="5">
    <location>
        <begin position="219"/>
        <end position="228"/>
    </location>
</feature>
<feature type="disulfide bond" evidence="5">
    <location>
        <begin position="101"/>
        <end position="110"/>
    </location>
</feature>
<name>A0A2G8JTS3_STIJA</name>
<feature type="compositionally biased region" description="Polar residues" evidence="6">
    <location>
        <begin position="456"/>
        <end position="468"/>
    </location>
</feature>
<evidence type="ECO:0000256" key="4">
    <source>
        <dbReference type="ARBA" id="ARBA00023157"/>
    </source>
</evidence>
<dbReference type="GO" id="GO:0004190">
    <property type="term" value="F:aspartic-type endopeptidase activity"/>
    <property type="evidence" value="ECO:0007669"/>
    <property type="project" value="InterPro"/>
</dbReference>
<dbReference type="SUPFAM" id="SSF57196">
    <property type="entry name" value="EGF/Laminin"/>
    <property type="match status" value="6"/>
</dbReference>
<dbReference type="GO" id="GO:0007157">
    <property type="term" value="P:heterophilic cell-cell adhesion via plasma membrane cell adhesion molecules"/>
    <property type="evidence" value="ECO:0007669"/>
    <property type="project" value="TreeGrafter"/>
</dbReference>
<dbReference type="Pfam" id="PF03564">
    <property type="entry name" value="DUF1759"/>
    <property type="match status" value="1"/>
</dbReference>
<sequence>MQGTDHHKKEESNETGSILFGSTKLAEKQELAIMGITIDSKLTWIKHISNISSRAGQKLGALRRVANKLDVRAVADPCTPNPCLNQGRCFPLESTNFFCICQVTFTGLRCEQGQNACSTNPCQNGGTCSLSGSSGFTCRCPNGFTGTTCSQAEADPCTPNLCLNQGVCIRLDSTNLICVCQGTFTGLRCEQGQNACSFNPCQNGGTCSLSGSSGFTCRCPNGFTGTTCSQVQNACSTIPCQNGGTCSLSGSSGFTCRCPIGFTGTTCSQADPCISNPCLNQGLCIVFESTNFFCVCQGTFTGLRCEQELNKQRSLYDPKYIYTTGCDYFILFFSSTLPQNSIYCCSNLKGDGREETKETDQQDAVHKAETGLGKPAGRGITGRTNSEFDKLELALGELQERHDEYCETIVDSAAYDKEEEYIQGCIDEYAAVKTRFKSVIKGLSQPQMPVLPLLPEQSNQNPPASTDRASPLPLTPTSEQRKELKETCNEQHVSSKLRPRVEKPKLPVFAGDVRDYHTFKDDFQHMVDPMYDARDAVSILRGSLSGKPLELLKGIGTDYHACWEYLDMYYGDPRVVSDAVTQDLIKFRGMQHGEDGRFCELAHLVRRCYNILKQVGKEADMNNNHMLAIIEKKLTLDDRKVYARSLQKNGQEASLEGLLSFFNEEMKARMRATASIRSSSICQQNKVNLTQRQTGNLSTSQPHQRWKKCWVCESDDHWPDQCARFKELAVTERYQIVKEKHACFSCLKRAGKEHNMRTCRRKTRCSEGNCESFHHVLLHKTTGGNIVGFASNNNEVALPIISTRMGTSVNYTTGNVLLDSGANVTLIRVKVESSLDLKASQSASILTY</sequence>
<accession>A0A2G8JTS3</accession>
<dbReference type="FunFam" id="2.10.25.10:FF:000095">
    <property type="entry name" value="Notch, isoform B"/>
    <property type="match status" value="3"/>
</dbReference>
<keyword evidence="4 5" id="KW-1015">Disulfide bond</keyword>
<dbReference type="GO" id="GO:0006508">
    <property type="term" value="P:proteolysis"/>
    <property type="evidence" value="ECO:0007669"/>
    <property type="project" value="InterPro"/>
</dbReference>
<dbReference type="CDD" id="cd00054">
    <property type="entry name" value="EGF_CA"/>
    <property type="match status" value="4"/>
</dbReference>
<dbReference type="GO" id="GO:0005886">
    <property type="term" value="C:plasma membrane"/>
    <property type="evidence" value="ECO:0007669"/>
    <property type="project" value="TreeGrafter"/>
</dbReference>
<feature type="domain" description="EGF-like" evidence="7">
    <location>
        <begin position="269"/>
        <end position="306"/>
    </location>
</feature>
<dbReference type="AlphaFoldDB" id="A0A2G8JTS3"/>
<dbReference type="PROSITE" id="PS00022">
    <property type="entry name" value="EGF_1"/>
    <property type="match status" value="6"/>
</dbReference>
<evidence type="ECO:0000256" key="5">
    <source>
        <dbReference type="PROSITE-ProRule" id="PRU00076"/>
    </source>
</evidence>
<feature type="disulfide bond" evidence="5">
    <location>
        <begin position="180"/>
        <end position="189"/>
    </location>
</feature>
<feature type="disulfide bond" evidence="5">
    <location>
        <begin position="258"/>
        <end position="267"/>
    </location>
</feature>
<dbReference type="Gene3D" id="2.10.25.10">
    <property type="entry name" value="Laminin"/>
    <property type="match status" value="6"/>
</dbReference>
<dbReference type="GO" id="GO:0005509">
    <property type="term" value="F:calcium ion binding"/>
    <property type="evidence" value="ECO:0007669"/>
    <property type="project" value="InterPro"/>
</dbReference>
<evidence type="ECO:0000256" key="1">
    <source>
        <dbReference type="ARBA" id="ARBA00022536"/>
    </source>
</evidence>
<feature type="domain" description="EGF-like" evidence="7">
    <location>
        <begin position="192"/>
        <end position="229"/>
    </location>
</feature>
<comment type="caution">
    <text evidence="5">Lacks conserved residue(s) required for the propagation of feature annotation.</text>
</comment>
<dbReference type="InterPro" id="IPR001969">
    <property type="entry name" value="Aspartic_peptidase_AS"/>
</dbReference>
<dbReference type="Pfam" id="PF00008">
    <property type="entry name" value="EGF"/>
    <property type="match status" value="4"/>
</dbReference>
<feature type="domain" description="EGF-like" evidence="7">
    <location>
        <begin position="153"/>
        <end position="190"/>
    </location>
</feature>
<feature type="region of interest" description="Disordered" evidence="6">
    <location>
        <begin position="450"/>
        <end position="497"/>
    </location>
</feature>
<feature type="domain" description="EGF-like" evidence="7">
    <location>
        <begin position="231"/>
        <end position="268"/>
    </location>
</feature>
<evidence type="ECO:0000256" key="6">
    <source>
        <dbReference type="SAM" id="MobiDB-lite"/>
    </source>
</evidence>
<dbReference type="InterPro" id="IPR001881">
    <property type="entry name" value="EGF-like_Ca-bd_dom"/>
</dbReference>
<keyword evidence="3" id="KW-0677">Repeat</keyword>
<dbReference type="PROSITE" id="PS00141">
    <property type="entry name" value="ASP_PROTEASE"/>
    <property type="match status" value="1"/>
</dbReference>
<feature type="disulfide bond" evidence="5">
    <location>
        <begin position="296"/>
        <end position="305"/>
    </location>
</feature>
<evidence type="ECO:0000313" key="8">
    <source>
        <dbReference type="EMBL" id="PIK39171.1"/>
    </source>
</evidence>
<feature type="domain" description="EGF-like" evidence="7">
    <location>
        <begin position="113"/>
        <end position="150"/>
    </location>
</feature>
<feature type="domain" description="EGF-like" evidence="7">
    <location>
        <begin position="74"/>
        <end position="111"/>
    </location>
</feature>
<feature type="disulfide bond" evidence="5">
    <location>
        <begin position="140"/>
        <end position="149"/>
    </location>
</feature>
<evidence type="ECO:0000256" key="3">
    <source>
        <dbReference type="ARBA" id="ARBA00022737"/>
    </source>
</evidence>
<dbReference type="SMART" id="SM00179">
    <property type="entry name" value="EGF_CA"/>
    <property type="match status" value="6"/>
</dbReference>
<dbReference type="InterPro" id="IPR005312">
    <property type="entry name" value="DUF1759"/>
</dbReference>